<gene>
    <name evidence="2" type="ORF">SCFA_940004</name>
</gene>
<evidence type="ECO:0000313" key="2">
    <source>
        <dbReference type="EMBL" id="VFU18984.1"/>
    </source>
</evidence>
<name>A0A485M7L9_9ZZZZ</name>
<protein>
    <submittedName>
        <fullName evidence="2">Uncharacterized protein</fullName>
    </submittedName>
</protein>
<sequence length="26" mass="2811">MKGCSIFGLKKPFSNKGTDEGSSYKT</sequence>
<organism evidence="2">
    <name type="scientific">anaerobic digester metagenome</name>
    <dbReference type="NCBI Taxonomy" id="1263854"/>
    <lineage>
        <taxon>unclassified sequences</taxon>
        <taxon>metagenomes</taxon>
        <taxon>ecological metagenomes</taxon>
    </lineage>
</organism>
<dbReference type="AlphaFoldDB" id="A0A485M7L9"/>
<proteinExistence type="predicted"/>
<dbReference type="EMBL" id="CAADRM010000163">
    <property type="protein sequence ID" value="VFU18984.1"/>
    <property type="molecule type" value="Genomic_DNA"/>
</dbReference>
<feature type="region of interest" description="Disordered" evidence="1">
    <location>
        <begin position="1"/>
        <end position="26"/>
    </location>
</feature>
<reference evidence="2" key="1">
    <citation type="submission" date="2019-03" db="EMBL/GenBank/DDBJ databases">
        <authorList>
            <person name="Hao L."/>
        </authorList>
    </citation>
    <scope>NUCLEOTIDE SEQUENCE</scope>
</reference>
<accession>A0A485M7L9</accession>
<evidence type="ECO:0000256" key="1">
    <source>
        <dbReference type="SAM" id="MobiDB-lite"/>
    </source>
</evidence>